<feature type="region of interest" description="Leucine repeat II (LRII)" evidence="5">
    <location>
        <begin position="446"/>
        <end position="478"/>
    </location>
</feature>
<protein>
    <submittedName>
        <fullName evidence="6">SCARECROW-LIKE PROTEIN 14</fullName>
    </submittedName>
</protein>
<reference evidence="6" key="2">
    <citation type="journal article" date="2023" name="Int. J. Mol. Sci.">
        <title>De Novo Assembly and Annotation of 11 Diverse Shrub Willow (Salix) Genomes Reveals Novel Gene Organization in Sex-Linked Regions.</title>
        <authorList>
            <person name="Hyden B."/>
            <person name="Feng K."/>
            <person name="Yates T.B."/>
            <person name="Jawdy S."/>
            <person name="Cereghino C."/>
            <person name="Smart L.B."/>
            <person name="Muchero W."/>
        </authorList>
    </citation>
    <scope>NUCLEOTIDE SEQUENCE</scope>
    <source>
        <tissue evidence="6">Shoot tip</tissue>
    </source>
</reference>
<name>A0A9Q1A201_SALPP</name>
<sequence>MNPVFEDPTADAVLKYISQVLMEEESEDQTFIPRDLSLRAAERPFSDILFRKGSSSDGEVSGPNQTINNATTYCCNIYGCSSPMTTNNFVASSSIGNGGSPPVNYTVPFSLKVSSPPLFPQSVFQTFPRPVDSSVNVALKERQLEVLFRGGTDETWKFHHQPNEMIVDFANNRSVTPVMAITKKSNLYHSVSELKERQNHYRVERELEPRRNKQTSIYAEEAEQFGMFAGVHPSTGGDEDPVGFNLSEASQSGPGMVSSYLKEQSRGSNDGVIGRKNKVSCRELVDTRTLLIHCAEAVAVSDHKTSTELLTQIRQYSTPFGDGSQRLAHCFANALESRITGTGSEVYASTLAAKRVTAACILKAGRLFISACPFMVMSNFFAAQNIMDLAEKAARLHIIHFGILHGFPWPSLIQHLSTRPGGPPVLRVTGIEFPQTGYESAAVLEDIGRYLASYCEKFNVPFNYNAISQKWEDVQLEDLKIDRDEVTVVSSLYRFQHLLDESVVLSCKRDAVLNLIKRINPAIFIHGIINGAYNSPFFVSRFREALFHYTSLFDMLEANTAREDPERMVCEQEVFGRNILNVISCEGRDRVERPEKYKQWQARTARAGLRQLPLKEGIMQQVREQVKSSYHKDFLMDQDGQWMVQGWKGRILLAISCWKSS</sequence>
<keyword evidence="4" id="KW-0539">Nucleus</keyword>
<dbReference type="EMBL" id="JAPFFK010000007">
    <property type="protein sequence ID" value="KAJ6755355.1"/>
    <property type="molecule type" value="Genomic_DNA"/>
</dbReference>
<evidence type="ECO:0000256" key="2">
    <source>
        <dbReference type="ARBA" id="ARBA00023015"/>
    </source>
</evidence>
<dbReference type="AlphaFoldDB" id="A0A9Q1A201"/>
<comment type="caution">
    <text evidence="6">The sequence shown here is derived from an EMBL/GenBank/DDBJ whole genome shotgun (WGS) entry which is preliminary data.</text>
</comment>
<dbReference type="OrthoDB" id="47276at2759"/>
<evidence type="ECO:0000313" key="6">
    <source>
        <dbReference type="EMBL" id="KAJ6755355.1"/>
    </source>
</evidence>
<dbReference type="GO" id="GO:0005634">
    <property type="term" value="C:nucleus"/>
    <property type="evidence" value="ECO:0007669"/>
    <property type="project" value="UniProtKB-SubCell"/>
</dbReference>
<comment type="subcellular location">
    <subcellularLocation>
        <location evidence="1">Nucleus</location>
    </subcellularLocation>
</comment>
<keyword evidence="3" id="KW-0804">Transcription</keyword>
<proteinExistence type="inferred from homology"/>
<reference evidence="6" key="1">
    <citation type="submission" date="2022-11" db="EMBL/GenBank/DDBJ databases">
        <authorList>
            <person name="Hyden B.L."/>
            <person name="Feng K."/>
            <person name="Yates T."/>
            <person name="Jawdy S."/>
            <person name="Smart L.B."/>
            <person name="Muchero W."/>
        </authorList>
    </citation>
    <scope>NUCLEOTIDE SEQUENCE</scope>
    <source>
        <tissue evidence="6">Shoot tip</tissue>
    </source>
</reference>
<dbReference type="Pfam" id="PF03514">
    <property type="entry name" value="GRAS"/>
    <property type="match status" value="1"/>
</dbReference>
<comment type="similarity">
    <text evidence="5">Belongs to the GRAS family.</text>
</comment>
<dbReference type="PROSITE" id="PS50985">
    <property type="entry name" value="GRAS"/>
    <property type="match status" value="1"/>
</dbReference>
<evidence type="ECO:0000313" key="7">
    <source>
        <dbReference type="Proteomes" id="UP001151532"/>
    </source>
</evidence>
<evidence type="ECO:0000256" key="1">
    <source>
        <dbReference type="ARBA" id="ARBA00004123"/>
    </source>
</evidence>
<keyword evidence="2" id="KW-0805">Transcription regulation</keyword>
<dbReference type="InterPro" id="IPR005202">
    <property type="entry name" value="TF_GRAS"/>
</dbReference>
<comment type="caution">
    <text evidence="5">Lacks conserved residue(s) required for the propagation of feature annotation.</text>
</comment>
<dbReference type="PANTHER" id="PTHR31636">
    <property type="entry name" value="OSJNBA0084A10.13 PROTEIN-RELATED"/>
    <property type="match status" value="1"/>
</dbReference>
<evidence type="ECO:0000256" key="3">
    <source>
        <dbReference type="ARBA" id="ARBA00023163"/>
    </source>
</evidence>
<gene>
    <name evidence="6" type="ORF">OIU79_027878</name>
</gene>
<keyword evidence="7" id="KW-1185">Reference proteome</keyword>
<organism evidence="6 7">
    <name type="scientific">Salix purpurea</name>
    <name type="common">Purple osier willow</name>
    <dbReference type="NCBI Taxonomy" id="77065"/>
    <lineage>
        <taxon>Eukaryota</taxon>
        <taxon>Viridiplantae</taxon>
        <taxon>Streptophyta</taxon>
        <taxon>Embryophyta</taxon>
        <taxon>Tracheophyta</taxon>
        <taxon>Spermatophyta</taxon>
        <taxon>Magnoliopsida</taxon>
        <taxon>eudicotyledons</taxon>
        <taxon>Gunneridae</taxon>
        <taxon>Pentapetalae</taxon>
        <taxon>rosids</taxon>
        <taxon>fabids</taxon>
        <taxon>Malpighiales</taxon>
        <taxon>Salicaceae</taxon>
        <taxon>Saliceae</taxon>
        <taxon>Salix</taxon>
    </lineage>
</organism>
<accession>A0A9Q1A201</accession>
<evidence type="ECO:0000256" key="5">
    <source>
        <dbReference type="PROSITE-ProRule" id="PRU01191"/>
    </source>
</evidence>
<feature type="region of interest" description="VHIID" evidence="5">
    <location>
        <begin position="365"/>
        <end position="430"/>
    </location>
</feature>
<dbReference type="Proteomes" id="UP001151532">
    <property type="component" value="Chromosome 16"/>
</dbReference>
<evidence type="ECO:0000256" key="4">
    <source>
        <dbReference type="ARBA" id="ARBA00023242"/>
    </source>
</evidence>
<feature type="region of interest" description="SAW" evidence="5">
    <location>
        <begin position="584"/>
        <end position="659"/>
    </location>
</feature>